<name>A0ABW4BIS0_9LACO</name>
<dbReference type="InterPro" id="IPR009370">
    <property type="entry name" value="YutD-like"/>
</dbReference>
<dbReference type="Pfam" id="PF06265">
    <property type="entry name" value="YutD-like"/>
    <property type="match status" value="1"/>
</dbReference>
<comment type="caution">
    <text evidence="2">The sequence shown here is derived from an EMBL/GenBank/DDBJ whole genome shotgun (WGS) entry which is preliminary data.</text>
</comment>
<evidence type="ECO:0000256" key="1">
    <source>
        <dbReference type="SAM" id="MobiDB-lite"/>
    </source>
</evidence>
<sequence length="157" mass="18353">MAQISQVAPDLITIDGRRYQLVKDHKAGFDKAKFAERYMDVLEKYDYIVGDWGYEQLRLRGFYRDDNRRASKDQLIGTLEDYLYEYCNFGCAFFVLQRLDAPAVKPKRRRGGKSHHRKAVPYEEKTVKSQALAGRAETVAKAKPRKRHFTIKTRESD</sequence>
<dbReference type="RefSeq" id="WP_236000493.1">
    <property type="nucleotide sequence ID" value="NZ_BOLV01000011.1"/>
</dbReference>
<reference evidence="3" key="1">
    <citation type="journal article" date="2019" name="Int. J. Syst. Evol. Microbiol.">
        <title>The Global Catalogue of Microorganisms (GCM) 10K type strain sequencing project: providing services to taxonomists for standard genome sequencing and annotation.</title>
        <authorList>
            <consortium name="The Broad Institute Genomics Platform"/>
            <consortium name="The Broad Institute Genome Sequencing Center for Infectious Disease"/>
            <person name="Wu L."/>
            <person name="Ma J."/>
        </authorList>
    </citation>
    <scope>NUCLEOTIDE SEQUENCE [LARGE SCALE GENOMIC DNA]</scope>
    <source>
        <strain evidence="3">CCM 9110</strain>
    </source>
</reference>
<evidence type="ECO:0000313" key="2">
    <source>
        <dbReference type="EMBL" id="MFD1399808.1"/>
    </source>
</evidence>
<feature type="compositionally biased region" description="Basic residues" evidence="1">
    <location>
        <begin position="105"/>
        <end position="119"/>
    </location>
</feature>
<dbReference type="PIRSF" id="PIRSF012565">
    <property type="entry name" value="DUF1027"/>
    <property type="match status" value="1"/>
</dbReference>
<dbReference type="Proteomes" id="UP001597199">
    <property type="component" value="Unassembled WGS sequence"/>
</dbReference>
<dbReference type="Gene3D" id="3.50.4.20">
    <property type="match status" value="1"/>
</dbReference>
<proteinExistence type="predicted"/>
<dbReference type="InterPro" id="IPR038141">
    <property type="entry name" value="YutD-like_sf"/>
</dbReference>
<accession>A0ABW4BIS0</accession>
<keyword evidence="3" id="KW-1185">Reference proteome</keyword>
<gene>
    <name evidence="2" type="ORF">ACFQ41_10860</name>
</gene>
<dbReference type="EMBL" id="JBHTOA010000040">
    <property type="protein sequence ID" value="MFD1399808.1"/>
    <property type="molecule type" value="Genomic_DNA"/>
</dbReference>
<evidence type="ECO:0000313" key="3">
    <source>
        <dbReference type="Proteomes" id="UP001597199"/>
    </source>
</evidence>
<protein>
    <submittedName>
        <fullName evidence="2">YutD family protein</fullName>
    </submittedName>
</protein>
<organism evidence="2 3">
    <name type="scientific">Lacticaseibacillus suilingensis</name>
    <dbReference type="NCBI Taxonomy" id="2799577"/>
    <lineage>
        <taxon>Bacteria</taxon>
        <taxon>Bacillati</taxon>
        <taxon>Bacillota</taxon>
        <taxon>Bacilli</taxon>
        <taxon>Lactobacillales</taxon>
        <taxon>Lactobacillaceae</taxon>
        <taxon>Lacticaseibacillus</taxon>
    </lineage>
</organism>
<feature type="region of interest" description="Disordered" evidence="1">
    <location>
        <begin position="105"/>
        <end position="125"/>
    </location>
</feature>